<dbReference type="Pfam" id="PF11985">
    <property type="entry name" value="Phage_Mu_Gp27"/>
    <property type="match status" value="1"/>
</dbReference>
<accession>A0A399IMT6</accession>
<comment type="caution">
    <text evidence="1">The sequence shown here is derived from an EMBL/GenBank/DDBJ whole genome shotgun (WGS) entry which is preliminary data.</text>
</comment>
<dbReference type="EMBL" id="QXDJ01000003">
    <property type="protein sequence ID" value="RII34320.1"/>
    <property type="molecule type" value="Genomic_DNA"/>
</dbReference>
<dbReference type="AlphaFoldDB" id="A0A399IMT6"/>
<dbReference type="RefSeq" id="WP_119367087.1">
    <property type="nucleotide sequence ID" value="NZ_QXDJ01000003.1"/>
</dbReference>
<name>A0A399IMT6_9CLOT</name>
<proteinExistence type="predicted"/>
<dbReference type="InterPro" id="IPR021874">
    <property type="entry name" value="Phage_Mu_Gp27"/>
</dbReference>
<gene>
    <name evidence="1" type="ORF">D2A34_14330</name>
</gene>
<sequence length="186" mass="21279">MSKKSRVKSRVNELPEEIKKALDEMLLDINFTYTEIAEEITKKGYPISKSSIGRYALRQNKATQRLKEACETTKLLVETVKENRDLDASEAATTILIDALMKRLATAEEEFENMPLDKAGRLIVQLQRSAVYKEKFKLEYKRGVGDALSKLKEELKIELRQQPELFKKMCELADSVSRKMESDGNG</sequence>
<evidence type="ECO:0000313" key="2">
    <source>
        <dbReference type="Proteomes" id="UP000265930"/>
    </source>
</evidence>
<reference evidence="1 2" key="1">
    <citation type="submission" date="2018-08" db="EMBL/GenBank/DDBJ databases">
        <title>Genome of Clostridium chromiireducens C1, DSM12136.</title>
        <authorList>
            <person name="Xing M."/>
            <person name="Wei Y."/>
            <person name="Ang E.L."/>
            <person name="Zhao H."/>
            <person name="Zhang Y."/>
        </authorList>
    </citation>
    <scope>NUCLEOTIDE SEQUENCE [LARGE SCALE GENOMIC DNA]</scope>
    <source>
        <strain evidence="1 2">C1</strain>
    </source>
</reference>
<dbReference type="Proteomes" id="UP000265930">
    <property type="component" value="Unassembled WGS sequence"/>
</dbReference>
<organism evidence="1 2">
    <name type="scientific">Clostridium chromiireducens</name>
    <dbReference type="NCBI Taxonomy" id="225345"/>
    <lineage>
        <taxon>Bacteria</taxon>
        <taxon>Bacillati</taxon>
        <taxon>Bacillota</taxon>
        <taxon>Clostridia</taxon>
        <taxon>Eubacteriales</taxon>
        <taxon>Clostridiaceae</taxon>
        <taxon>Clostridium</taxon>
    </lineage>
</organism>
<evidence type="ECO:0000313" key="1">
    <source>
        <dbReference type="EMBL" id="RII34320.1"/>
    </source>
</evidence>
<protein>
    <submittedName>
        <fullName evidence="1">DUF3486 family protein</fullName>
    </submittedName>
</protein>